<dbReference type="Pfam" id="PF00406">
    <property type="entry name" value="ADK"/>
    <property type="match status" value="1"/>
</dbReference>
<name>A0A6J2YRT6_SITOR</name>
<keyword evidence="4" id="KW-1185">Reference proteome</keyword>
<reference evidence="5" key="1">
    <citation type="submission" date="2025-08" db="UniProtKB">
        <authorList>
            <consortium name="RefSeq"/>
        </authorList>
    </citation>
    <scope>IDENTIFICATION</scope>
    <source>
        <tissue evidence="5">Gonads</tissue>
    </source>
</reference>
<dbReference type="OrthoDB" id="522106at2759"/>
<dbReference type="CDD" id="cd22979">
    <property type="entry name" value="DD_AK8"/>
    <property type="match status" value="1"/>
</dbReference>
<dbReference type="InterPro" id="IPR000850">
    <property type="entry name" value="Adenylat/UMP-CMP_kin"/>
</dbReference>
<keyword evidence="2" id="KW-0547">Nucleotide-binding</keyword>
<dbReference type="KEGG" id="soy:115889999"/>
<evidence type="ECO:0000256" key="2">
    <source>
        <dbReference type="ARBA" id="ARBA00022741"/>
    </source>
</evidence>
<sequence length="469" mass="53710">MSDPTRRPLNFPNWHIPYLEKHRILELFHEIAREMVIQKPDDHVLFMKQILQTAAASRDVSRVILISSSKINRINLAEQMSKLTRQIVITSHDLEHMMSTKSKLSGDEIGKILTYMVRTQSVANCGYIIADCINTEEEAKSLLQYGVLPTHVIHVVPPFQPELNDLLYCKVSENWPETRRNLFALKDIFKKTLKQVFAHEKDLYSLAKECVDLCRIRPHVKRVRPRVVIIGPRGCGRRTQARYLNQTLGLVNINFDYILCQAWTSSSELGTKLRQCRKEVCFHSELLCQIVNKRVLEQDCIEHGWVLTGYPFTDVDFKFLDSIETPPNRVVIIDCDLNVCKDRILYRKLNVYTGSVTKLAPDNAKEDDPTGKKKVLQTHPRDVEDLIDAEHRFYCENYGSIKKYCGETVMVVNGDQSDRWVHETITAHVVGANPPGSPRKGFGKEIPDVCSCDCINVPGKVAKTYMLTV</sequence>
<evidence type="ECO:0000256" key="3">
    <source>
        <dbReference type="ARBA" id="ARBA00022777"/>
    </source>
</evidence>
<keyword evidence="3 5" id="KW-0418">Kinase</keyword>
<gene>
    <name evidence="5" type="primary">LOC115889999</name>
</gene>
<evidence type="ECO:0000313" key="4">
    <source>
        <dbReference type="Proteomes" id="UP000504635"/>
    </source>
</evidence>
<protein>
    <submittedName>
        <fullName evidence="5">Adenylate kinase 8</fullName>
    </submittedName>
</protein>
<dbReference type="SUPFAM" id="SSF52540">
    <property type="entry name" value="P-loop containing nucleoside triphosphate hydrolases"/>
    <property type="match status" value="1"/>
</dbReference>
<dbReference type="Gene3D" id="3.40.50.300">
    <property type="entry name" value="P-loop containing nucleotide triphosphate hydrolases"/>
    <property type="match status" value="1"/>
</dbReference>
<dbReference type="PANTHER" id="PTHR23359">
    <property type="entry name" value="NUCLEOTIDE KINASE"/>
    <property type="match status" value="1"/>
</dbReference>
<dbReference type="InParanoid" id="A0A6J2YRT6"/>
<evidence type="ECO:0000313" key="5">
    <source>
        <dbReference type="RefSeq" id="XP_030765971.1"/>
    </source>
</evidence>
<evidence type="ECO:0000256" key="1">
    <source>
        <dbReference type="ARBA" id="ARBA00022679"/>
    </source>
</evidence>
<accession>A0A6J2YRT6</accession>
<dbReference type="RefSeq" id="XP_030765971.1">
    <property type="nucleotide sequence ID" value="XM_030910111.1"/>
</dbReference>
<dbReference type="Proteomes" id="UP000504635">
    <property type="component" value="Unplaced"/>
</dbReference>
<proteinExistence type="predicted"/>
<dbReference type="AlphaFoldDB" id="A0A6J2YRT6"/>
<dbReference type="GO" id="GO:0019205">
    <property type="term" value="F:nucleobase-containing compound kinase activity"/>
    <property type="evidence" value="ECO:0007669"/>
    <property type="project" value="InterPro"/>
</dbReference>
<dbReference type="InterPro" id="IPR027417">
    <property type="entry name" value="P-loop_NTPase"/>
</dbReference>
<dbReference type="GeneID" id="115889999"/>
<organism evidence="4 5">
    <name type="scientific">Sitophilus oryzae</name>
    <name type="common">Rice weevil</name>
    <name type="synonym">Curculio oryzae</name>
    <dbReference type="NCBI Taxonomy" id="7048"/>
    <lineage>
        <taxon>Eukaryota</taxon>
        <taxon>Metazoa</taxon>
        <taxon>Ecdysozoa</taxon>
        <taxon>Arthropoda</taxon>
        <taxon>Hexapoda</taxon>
        <taxon>Insecta</taxon>
        <taxon>Pterygota</taxon>
        <taxon>Neoptera</taxon>
        <taxon>Endopterygota</taxon>
        <taxon>Coleoptera</taxon>
        <taxon>Polyphaga</taxon>
        <taxon>Cucujiformia</taxon>
        <taxon>Curculionidae</taxon>
        <taxon>Dryophthorinae</taxon>
        <taxon>Sitophilus</taxon>
    </lineage>
</organism>
<dbReference type="GO" id="GO:0006139">
    <property type="term" value="P:nucleobase-containing compound metabolic process"/>
    <property type="evidence" value="ECO:0007669"/>
    <property type="project" value="InterPro"/>
</dbReference>
<keyword evidence="1" id="KW-0808">Transferase</keyword>
<dbReference type="GO" id="GO:0005524">
    <property type="term" value="F:ATP binding"/>
    <property type="evidence" value="ECO:0007669"/>
    <property type="project" value="InterPro"/>
</dbReference>